<organism evidence="1 2">
    <name type="scientific">Methylorubrum populi</name>
    <dbReference type="NCBI Taxonomy" id="223967"/>
    <lineage>
        <taxon>Bacteria</taxon>
        <taxon>Pseudomonadati</taxon>
        <taxon>Pseudomonadota</taxon>
        <taxon>Alphaproteobacteria</taxon>
        <taxon>Hyphomicrobiales</taxon>
        <taxon>Methylobacteriaceae</taxon>
        <taxon>Methylorubrum</taxon>
    </lineage>
</organism>
<sequence>MIDRARGGGPRNEFSRAVLKRYIKANPSITEDPESLKRLLATLAYSENSVWPTSENLQRQRRVANGTEFEQEAALEEFKLFLASEATGAPLKILRIRTSIFGRYDRKRGAFPLNFGSGGSGYTDPMVLDWTGGPPVKVGVDDWDDITQLPMAEPEAVRLAAQLGQNRTVYAAIRMTVSNIAASERAGDSSLQASGRIESVAIHLPPTTPGAELGTRIATLPVKRPVLAEPEAVRPSEARDAIESWTRLGARAEGGMLVARLGRQGGDVPEDSRALQRALLHLALARSPGIANNLPNVFNISARLLTPAQHAQLFARQIDFHFIDALNKDVFRRRDTIEIFKTKYLPAVIAQRPQLPVRLRIISPVLPRTYDLARGSFPIDGYTFNRSDGQLTWPMLGELFDVRTDLALYPDAIGVEERQARAINDRIRNGQPGKGARFYQAVDLELLSLAPAHPEVEKDFGYIFGDQLNIQSRGLDARVHRLAFYEDEALTRLLWDVPLDGRRVQAPQVAVDPLPNLPLGKLRRLTLWGALGLAARSGAEPDFLERSAKTSPAYVNASEFDREAVLDSLRQSATADTPKPDEPAYLMGSVKLGQHDGRTAFVVDSFSLAYARDGTKPQPRDGLLGLGVANPEAVARFPIDPATAQILIKSEPSRSFQALFRIGSPKATPVASTAGPKADLSLQIEEIVLLHPRQADRAVARAAAGAIVAAQGVVPALADQEAIRLAVTPDRVPLNDETMVLYVLAQSGREPDEQALRWLLVRRWNAEHDPYGTGGEHGTGDNGLRNVWGTFFPKGLRALSDQDVARFTPAFRRWNTLRIAALPRKVTFFWHSHDGSSSFGRPARNHAEILDKIGVSRRNLEESYYGTLDFRTDTSGQRIFKGGIIEMSHQPGSNAIPMAYFRLPNLPASGVGDQYQMYVDLDITRLVASDAKTGLPQIAFDTSATEVRWWGSRTAVTPRPLLATLKTEPTAPLPEIRDTEPDIVGLKIGMAMAEAEAALAGQMKIAHVLEHVGAAEGNSPLATVTRLYVRDDGLELISALYAPEALGGKLLGARRDLYLDKSAVTLSAIQTKLEEKYGAPLRPDVMSWGKTADLPNCGTVVSAINHPWLDARLIRGEAIGPKFIAPDELTRDAEAAARLRTTRRIWTVQWTFVAPEGQHERCGSTVKADFQPSTRLGFAGERVPDDEAARLTTWLVNHKAHADAIKAGRELMQQDRSTGAAAKALPDVKL</sequence>
<reference evidence="1" key="1">
    <citation type="journal article" date="2021" name="PeerJ">
        <title>Extensive microbial diversity within the chicken gut microbiome revealed by metagenomics and culture.</title>
        <authorList>
            <person name="Gilroy R."/>
            <person name="Ravi A."/>
            <person name="Getino M."/>
            <person name="Pursley I."/>
            <person name="Horton D.L."/>
            <person name="Alikhan N.F."/>
            <person name="Baker D."/>
            <person name="Gharbi K."/>
            <person name="Hall N."/>
            <person name="Watson M."/>
            <person name="Adriaenssens E.M."/>
            <person name="Foster-Nyarko E."/>
            <person name="Jarju S."/>
            <person name="Secka A."/>
            <person name="Antonio M."/>
            <person name="Oren A."/>
            <person name="Chaudhuri R.R."/>
            <person name="La Ragione R."/>
            <person name="Hildebrand F."/>
            <person name="Pallen M.J."/>
        </authorList>
    </citation>
    <scope>NUCLEOTIDE SEQUENCE</scope>
    <source>
        <strain evidence="1">316</strain>
    </source>
</reference>
<evidence type="ECO:0000313" key="1">
    <source>
        <dbReference type="EMBL" id="HJE23631.1"/>
    </source>
</evidence>
<accession>A0A921JEG3</accession>
<dbReference type="AlphaFoldDB" id="A0A921JEG3"/>
<proteinExistence type="predicted"/>
<protein>
    <submittedName>
        <fullName evidence="1">Uncharacterized protein</fullName>
    </submittedName>
</protein>
<gene>
    <name evidence="1" type="ORF">K8W01_08225</name>
</gene>
<comment type="caution">
    <text evidence="1">The sequence shown here is derived from an EMBL/GenBank/DDBJ whole genome shotgun (WGS) entry which is preliminary data.</text>
</comment>
<dbReference type="EMBL" id="DYYG01000026">
    <property type="protein sequence ID" value="HJE23631.1"/>
    <property type="molecule type" value="Genomic_DNA"/>
</dbReference>
<dbReference type="Proteomes" id="UP000742631">
    <property type="component" value="Unassembled WGS sequence"/>
</dbReference>
<reference evidence="1" key="2">
    <citation type="submission" date="2021-09" db="EMBL/GenBank/DDBJ databases">
        <authorList>
            <person name="Gilroy R."/>
        </authorList>
    </citation>
    <scope>NUCLEOTIDE SEQUENCE</scope>
    <source>
        <strain evidence="1">316</strain>
    </source>
</reference>
<evidence type="ECO:0000313" key="2">
    <source>
        <dbReference type="Proteomes" id="UP000742631"/>
    </source>
</evidence>
<name>A0A921JEG3_9HYPH</name>